<dbReference type="InParanoid" id="F4NW95"/>
<protein>
    <submittedName>
        <fullName evidence="2">Uncharacterized protein</fullName>
    </submittedName>
</protein>
<feature type="compositionally biased region" description="Polar residues" evidence="1">
    <location>
        <begin position="42"/>
        <end position="64"/>
    </location>
</feature>
<dbReference type="OrthoDB" id="2157345at2759"/>
<keyword evidence="3" id="KW-1185">Reference proteome</keyword>
<feature type="region of interest" description="Disordered" evidence="1">
    <location>
        <begin position="27"/>
        <end position="105"/>
    </location>
</feature>
<evidence type="ECO:0000313" key="2">
    <source>
        <dbReference type="EMBL" id="EGF82790.1"/>
    </source>
</evidence>
<dbReference type="HOGENOM" id="CLU_307536_0_0_1"/>
<proteinExistence type="predicted"/>
<dbReference type="AlphaFoldDB" id="F4NW95"/>
<name>F4NW95_BATDJ</name>
<gene>
    <name evidence="2" type="ORF">BATDEDRAFT_86437</name>
</gene>
<organism evidence="2 3">
    <name type="scientific">Batrachochytrium dendrobatidis (strain JAM81 / FGSC 10211)</name>
    <name type="common">Frog chytrid fungus</name>
    <dbReference type="NCBI Taxonomy" id="684364"/>
    <lineage>
        <taxon>Eukaryota</taxon>
        <taxon>Fungi</taxon>
        <taxon>Fungi incertae sedis</taxon>
        <taxon>Chytridiomycota</taxon>
        <taxon>Chytridiomycota incertae sedis</taxon>
        <taxon>Chytridiomycetes</taxon>
        <taxon>Rhizophydiales</taxon>
        <taxon>Rhizophydiales incertae sedis</taxon>
        <taxon>Batrachochytrium</taxon>
    </lineage>
</organism>
<dbReference type="RefSeq" id="XP_006677056.1">
    <property type="nucleotide sequence ID" value="XM_006676993.1"/>
</dbReference>
<dbReference type="Proteomes" id="UP000007241">
    <property type="component" value="Unassembled WGS sequence"/>
</dbReference>
<feature type="region of interest" description="Disordered" evidence="1">
    <location>
        <begin position="122"/>
        <end position="166"/>
    </location>
</feature>
<feature type="compositionally biased region" description="Low complexity" evidence="1">
    <location>
        <begin position="27"/>
        <end position="41"/>
    </location>
</feature>
<dbReference type="GeneID" id="18242428"/>
<accession>F4NW95</accession>
<reference evidence="2 3" key="1">
    <citation type="submission" date="2009-12" db="EMBL/GenBank/DDBJ databases">
        <title>The draft genome of Batrachochytrium dendrobatidis.</title>
        <authorList>
            <consortium name="US DOE Joint Genome Institute (JGI-PGF)"/>
            <person name="Kuo A."/>
            <person name="Salamov A."/>
            <person name="Schmutz J."/>
            <person name="Lucas S."/>
            <person name="Pitluck S."/>
            <person name="Rosenblum E."/>
            <person name="Stajich J."/>
            <person name="Eisen M."/>
            <person name="Grigoriev I.V."/>
        </authorList>
    </citation>
    <scope>NUCLEOTIDE SEQUENCE [LARGE SCALE GENOMIC DNA]</scope>
    <source>
        <strain evidence="3">JAM81 / FGSC 10211</strain>
    </source>
</reference>
<sequence>MTTRATLSDIRNNLTLSKSNISNNVIGESQETSQSGQQLGSAQTLRVQLDESSASGLQIPIQASTKEKIGVKPYQQKQLEDSKSGSPNRKTFKKDHSNTHTASDTYNEVQIVIEKSMPDFKPLLNQEEPGRLAPSQKQHHSDSKSKQSKARLSSLDSTKPGRPIQLTPIQSQDTALQQPPQINLSINSVIQDFKRFQGSQQHPGTILNIITSEDDPVVYTEFDILCNNLIQVLSNLETSIEDVTAWKNDFLKQSVPSDVKLELTLLFSKLYRSKSDFHQPFFDLVKAVKMYSRPWGDKRNALLKLQTEHQQHHHVLDIVIRKLENMHIQMNRTKVHHRLALWERLMSKLIMHQESEQLSLINDENGQIINRIGTTSANLESNSNTLHENSHGRQFSPQSNICLTKSKQDRQFLITEEAHAKEIALLKLKSTIQLYATNEPEWLIHVRTLLKRFKLHLKKTFPGLKNILSQILKRPFPVPGPSMNYISTKTGTIMFKQPSFPRPRSYSCNDFKLLHMHYQNIDDMIDNVTTTDAMCDMLMDDADGKKTPDQSREKSIKSTLFGTAKKNLRCNSLNTLIDLGKRAHLRKPFTRNRLNHSNHSSQNDVDENEFDYESEDEISEASAHSANYSDLDKKYFQRFRDEDIQNIVNTFMDNHSTYTSHTVENNALGSGKQTKVDVFQNLDADKEFFSMQELDQAQKDQEDLNTEWEKRYMTIQEQLQKMALYYTNQARSGVPSNSGENVHTPQTKQFNTDMIRNLITTPAKRDCISFRRNTMPEDYDDSSELRLDQLQARLEHRKLVSLAKRTQSIKSKVRELPARRLPRFTSTPMAMGFMERLYWFTEMSLKKRAESKLKVTEMEKAANEQKLAYLQRMDRNDIESTNGMLTETNGLLAEFMPMPGTVTGSKQHRDIWADQGILSPWGGRFKIQTSKQLGGKKINVLNLFDVAMNIPVESLPKNNGK</sequence>
<evidence type="ECO:0000313" key="3">
    <source>
        <dbReference type="Proteomes" id="UP000007241"/>
    </source>
</evidence>
<dbReference type="STRING" id="684364.F4NW95"/>
<feature type="region of interest" description="Disordered" evidence="1">
    <location>
        <begin position="590"/>
        <end position="609"/>
    </location>
</feature>
<evidence type="ECO:0000256" key="1">
    <source>
        <dbReference type="SAM" id="MobiDB-lite"/>
    </source>
</evidence>
<dbReference type="EMBL" id="GL882880">
    <property type="protein sequence ID" value="EGF82790.1"/>
    <property type="molecule type" value="Genomic_DNA"/>
</dbReference>